<feature type="region of interest" description="Disordered" evidence="3">
    <location>
        <begin position="90"/>
        <end position="155"/>
    </location>
</feature>
<dbReference type="GO" id="GO:0005634">
    <property type="term" value="C:nucleus"/>
    <property type="evidence" value="ECO:0007669"/>
    <property type="project" value="InterPro"/>
</dbReference>
<dbReference type="Pfam" id="PF00856">
    <property type="entry name" value="SET"/>
    <property type="match status" value="1"/>
</dbReference>
<feature type="region of interest" description="Disordered" evidence="3">
    <location>
        <begin position="293"/>
        <end position="315"/>
    </location>
</feature>
<evidence type="ECO:0000313" key="6">
    <source>
        <dbReference type="EMBL" id="KMZ57531.1"/>
    </source>
</evidence>
<dbReference type="SUPFAM" id="SSF82199">
    <property type="entry name" value="SET domain"/>
    <property type="match status" value="1"/>
</dbReference>
<keyword evidence="6" id="KW-0489">Methyltransferase</keyword>
<dbReference type="InterPro" id="IPR046341">
    <property type="entry name" value="SET_dom_sf"/>
</dbReference>
<dbReference type="SMART" id="SM00317">
    <property type="entry name" value="SET"/>
    <property type="match status" value="1"/>
</dbReference>
<proteinExistence type="predicted"/>
<organism evidence="6 7">
    <name type="scientific">Zostera marina</name>
    <name type="common">Eelgrass</name>
    <dbReference type="NCBI Taxonomy" id="29655"/>
    <lineage>
        <taxon>Eukaryota</taxon>
        <taxon>Viridiplantae</taxon>
        <taxon>Streptophyta</taxon>
        <taxon>Embryophyta</taxon>
        <taxon>Tracheophyta</taxon>
        <taxon>Spermatophyta</taxon>
        <taxon>Magnoliopsida</taxon>
        <taxon>Liliopsida</taxon>
        <taxon>Zosteraceae</taxon>
        <taxon>Zostera</taxon>
    </lineage>
</organism>
<feature type="compositionally biased region" description="Polar residues" evidence="3">
    <location>
        <begin position="95"/>
        <end position="106"/>
    </location>
</feature>
<feature type="compositionally biased region" description="Polar residues" evidence="3">
    <location>
        <begin position="304"/>
        <end position="315"/>
    </location>
</feature>
<accession>A0A0K9NL88</accession>
<dbReference type="OrthoDB" id="308383at2759"/>
<protein>
    <submittedName>
        <fullName evidence="6">Histone-lysine N-methyltransferase</fullName>
    </submittedName>
</protein>
<dbReference type="SMART" id="SM00468">
    <property type="entry name" value="PreSET"/>
    <property type="match status" value="1"/>
</dbReference>
<dbReference type="PANTHER" id="PTHR46450:SF24">
    <property type="entry name" value="HISTONE-LYSINE N-METHYLTRANSFERASE SUVR4"/>
    <property type="match status" value="1"/>
</dbReference>
<evidence type="ECO:0000256" key="1">
    <source>
        <dbReference type="ARBA" id="ARBA00004286"/>
    </source>
</evidence>
<dbReference type="GO" id="GO:0005694">
    <property type="term" value="C:chromosome"/>
    <property type="evidence" value="ECO:0007669"/>
    <property type="project" value="UniProtKB-SubCell"/>
</dbReference>
<dbReference type="PROSITE" id="PS50867">
    <property type="entry name" value="PRE_SET"/>
    <property type="match status" value="1"/>
</dbReference>
<dbReference type="InterPro" id="IPR001214">
    <property type="entry name" value="SET_dom"/>
</dbReference>
<evidence type="ECO:0000256" key="2">
    <source>
        <dbReference type="ARBA" id="ARBA00022454"/>
    </source>
</evidence>
<feature type="compositionally biased region" description="Basic and acidic residues" evidence="3">
    <location>
        <begin position="293"/>
        <end position="303"/>
    </location>
</feature>
<dbReference type="Pfam" id="PF05033">
    <property type="entry name" value="Pre-SET"/>
    <property type="match status" value="1"/>
</dbReference>
<reference evidence="7" key="1">
    <citation type="journal article" date="2016" name="Nature">
        <title>The genome of the seagrass Zostera marina reveals angiosperm adaptation to the sea.</title>
        <authorList>
            <person name="Olsen J.L."/>
            <person name="Rouze P."/>
            <person name="Verhelst B."/>
            <person name="Lin Y.-C."/>
            <person name="Bayer T."/>
            <person name="Collen J."/>
            <person name="Dattolo E."/>
            <person name="De Paoli E."/>
            <person name="Dittami S."/>
            <person name="Maumus F."/>
            <person name="Michel G."/>
            <person name="Kersting A."/>
            <person name="Lauritano C."/>
            <person name="Lohaus R."/>
            <person name="Toepel M."/>
            <person name="Tonon T."/>
            <person name="Vanneste K."/>
            <person name="Amirebrahimi M."/>
            <person name="Brakel J."/>
            <person name="Bostroem C."/>
            <person name="Chovatia M."/>
            <person name="Grimwood J."/>
            <person name="Jenkins J.W."/>
            <person name="Jueterbock A."/>
            <person name="Mraz A."/>
            <person name="Stam W.T."/>
            <person name="Tice H."/>
            <person name="Bornberg-Bauer E."/>
            <person name="Green P.J."/>
            <person name="Pearson G.A."/>
            <person name="Procaccini G."/>
            <person name="Duarte C.M."/>
            <person name="Schmutz J."/>
            <person name="Reusch T.B.H."/>
            <person name="Van de Peer Y."/>
        </authorList>
    </citation>
    <scope>NUCLEOTIDE SEQUENCE [LARGE SCALE GENOMIC DNA]</scope>
    <source>
        <strain evidence="7">cv. Finnish</strain>
    </source>
</reference>
<dbReference type="PROSITE" id="PS51580">
    <property type="entry name" value="SAM_MT43_3"/>
    <property type="match status" value="1"/>
</dbReference>
<evidence type="ECO:0000313" key="7">
    <source>
        <dbReference type="Proteomes" id="UP000036987"/>
    </source>
</evidence>
<dbReference type="STRING" id="29655.A0A0K9NL88"/>
<dbReference type="EMBL" id="LFYR01002060">
    <property type="protein sequence ID" value="KMZ57531.1"/>
    <property type="molecule type" value="Genomic_DNA"/>
</dbReference>
<feature type="domain" description="SET" evidence="4">
    <location>
        <begin position="617"/>
        <end position="750"/>
    </location>
</feature>
<dbReference type="GO" id="GO:0008270">
    <property type="term" value="F:zinc ion binding"/>
    <property type="evidence" value="ECO:0007669"/>
    <property type="project" value="InterPro"/>
</dbReference>
<comment type="caution">
    <text evidence="6">The sequence shown here is derived from an EMBL/GenBank/DDBJ whole genome shotgun (WGS) entry which is preliminary data.</text>
</comment>
<name>A0A0K9NL88_ZOSMR</name>
<keyword evidence="7" id="KW-1185">Reference proteome</keyword>
<dbReference type="Gene3D" id="1.10.8.850">
    <property type="entry name" value="Histone-lysine N methyltransferase , C-terminal domain-like"/>
    <property type="match status" value="1"/>
</dbReference>
<keyword evidence="2" id="KW-0158">Chromosome</keyword>
<comment type="subcellular location">
    <subcellularLocation>
        <location evidence="1">Chromosome</location>
    </subcellularLocation>
</comment>
<dbReference type="PANTHER" id="PTHR46450">
    <property type="entry name" value="INACTIVE HISTONE-LYSINE N-METHYLTRANSFERASE SUVR1-RELATED"/>
    <property type="match status" value="1"/>
</dbReference>
<dbReference type="GO" id="GO:0042054">
    <property type="term" value="F:histone methyltransferase activity"/>
    <property type="evidence" value="ECO:0007669"/>
    <property type="project" value="InterPro"/>
</dbReference>
<dbReference type="GO" id="GO:0032259">
    <property type="term" value="P:methylation"/>
    <property type="evidence" value="ECO:0007669"/>
    <property type="project" value="UniProtKB-KW"/>
</dbReference>
<dbReference type="Gene3D" id="2.170.270.10">
    <property type="entry name" value="SET domain"/>
    <property type="match status" value="1"/>
</dbReference>
<evidence type="ECO:0000259" key="4">
    <source>
        <dbReference type="PROSITE" id="PS50280"/>
    </source>
</evidence>
<feature type="domain" description="Pre-SET" evidence="5">
    <location>
        <begin position="512"/>
        <end position="614"/>
    </location>
</feature>
<dbReference type="InterPro" id="IPR018848">
    <property type="entry name" value="WIYLD_domain"/>
</dbReference>
<gene>
    <name evidence="6" type="ORF">ZOSMA_85G01010</name>
</gene>
<dbReference type="InterPro" id="IPR043017">
    <property type="entry name" value="WIYLD_dom_sf"/>
</dbReference>
<dbReference type="Pfam" id="PF10440">
    <property type="entry name" value="WIYLD"/>
    <property type="match status" value="1"/>
</dbReference>
<dbReference type="InterPro" id="IPR007728">
    <property type="entry name" value="Pre-SET_dom"/>
</dbReference>
<sequence>MNQLSQASLSSQAISLRKRASKALQHMSSMGLYTPKTKQVLRELLKSFDYNWEAIEADNYSVFVDALLSYDEEQGFIQKKVDPIQHDVIDENLEQNEGSVVDQPTPSRKRQRLQKKETTSKPFSDRGIPNEVAIQTHKSKEPQNTSGIANEASWRQDRPLLLSPLERFKGKDIVPDQMNMLHDEITPFSSRKQTLQKIPGSNSNQGSICLKMPKIESENDSIENCTPGNKNCAESADDISGSEESAVPIAIIYPDSPYSIVNGPAKKCLDENHSTLPKTNSESPSFPATYIDPSKKDTAESNHNDVTGLTNNDGISSIPVDSSKNVVIASSSKGEVRLSFALNGMNSEMCLPSLESVFRTVEERCLKSYKIIEPNFSFGSLLTEMCETLKELSESLEHERLVNITPRLDSQYNSNITPSSSKQNIFCDVSKTNGVLSSGMATAANHKSVLVDVRPMHDVNDIAKAEERMRISIVNEVSGEQFPPPFFYISRNIVIRNGHLDFSLARIEDVDCCSNCFGDCLSASTPCLCAKHTNGKYAYSSDGLVNKEFLDDCISRFHNPKQDLVYCKNCPIEKLKNEVIPESCKGHVVRKFIKECWVKCGCNKQCGNRVVQRGITCNLQVFYTAENKGWGLRTLDELPRGTFVCEYVGEILTNTELYERNQKGTTAKHTRPILLDAIWASDAALKDEDALCLDATYCGNIARFINHRCFDSNLIEIPVEVETPDHHYYHLAFFTSKKVEAFEELTWDYGIDFDDSCRPFQCRCGSRYCRGSRKKSRSSRSRAPVRQ</sequence>
<evidence type="ECO:0000259" key="5">
    <source>
        <dbReference type="PROSITE" id="PS50867"/>
    </source>
</evidence>
<dbReference type="InterPro" id="IPR025776">
    <property type="entry name" value="SUVR4/1/2"/>
</dbReference>
<dbReference type="PROSITE" id="PS50280">
    <property type="entry name" value="SET"/>
    <property type="match status" value="1"/>
</dbReference>
<keyword evidence="6" id="KW-0808">Transferase</keyword>
<dbReference type="CDD" id="cd10538">
    <property type="entry name" value="SET_SETDB-like"/>
    <property type="match status" value="1"/>
</dbReference>
<dbReference type="AlphaFoldDB" id="A0A0K9NL88"/>
<dbReference type="Proteomes" id="UP000036987">
    <property type="component" value="Unassembled WGS sequence"/>
</dbReference>
<evidence type="ECO:0000256" key="3">
    <source>
        <dbReference type="SAM" id="MobiDB-lite"/>
    </source>
</evidence>